<protein>
    <submittedName>
        <fullName evidence="5">AMP-binding protein</fullName>
    </submittedName>
</protein>
<keyword evidence="3" id="KW-0443">Lipid metabolism</keyword>
<evidence type="ECO:0000313" key="6">
    <source>
        <dbReference type="Proteomes" id="UP000650524"/>
    </source>
</evidence>
<dbReference type="PANTHER" id="PTHR43272:SF32">
    <property type="entry name" value="AMP-DEPENDENT SYNTHETASE_LIGASE DOMAIN-CONTAINING PROTEIN"/>
    <property type="match status" value="1"/>
</dbReference>
<dbReference type="GO" id="GO:0016020">
    <property type="term" value="C:membrane"/>
    <property type="evidence" value="ECO:0007669"/>
    <property type="project" value="TreeGrafter"/>
</dbReference>
<organism evidence="5 6">
    <name type="scientific">Candidatus Desulfacyla euxinica</name>
    <dbReference type="NCBI Taxonomy" id="2841693"/>
    <lineage>
        <taxon>Bacteria</taxon>
        <taxon>Deltaproteobacteria</taxon>
        <taxon>Candidatus Desulfacyla</taxon>
    </lineage>
</organism>
<feature type="domain" description="AMP-dependent synthetase/ligase" evidence="4">
    <location>
        <begin position="12"/>
        <end position="431"/>
    </location>
</feature>
<comment type="caution">
    <text evidence="5">The sequence shown here is derived from an EMBL/GenBank/DDBJ whole genome shotgun (WGS) entry which is preliminary data.</text>
</comment>
<reference evidence="5 6" key="1">
    <citation type="submission" date="2020-08" db="EMBL/GenBank/DDBJ databases">
        <title>Bridging the membrane lipid divide: bacteria of the FCB group superphylum have the potential to synthesize archaeal ether lipids.</title>
        <authorList>
            <person name="Villanueva L."/>
            <person name="Von Meijenfeldt F.A.B."/>
            <person name="Westbye A.B."/>
            <person name="Yadav S."/>
            <person name="Hopmans E.C."/>
            <person name="Dutilh B.E."/>
            <person name="Sinninghe Damste J.S."/>
        </authorList>
    </citation>
    <scope>NUCLEOTIDE SEQUENCE [LARGE SCALE GENOMIC DNA]</scope>
    <source>
        <strain evidence="5">NIOZ-UU27</strain>
    </source>
</reference>
<proteinExistence type="predicted"/>
<sequence>MLEDTLIGLIVKNATEMPDEVAMREKRYGVWSPMTWRQFRDNVQRFALGLRALDFETGDNLAIIGDNKPEWIIAEFGCMAAGGLPTGAYPDSLAEEVEYLISYSEARFLVVRDQEQVDKILVIWEEIKDQVEKVIVWDSRGMSHYHDEYPFLERFEKVLEIGTEEEKDQKDYLLKLVEKIDPAEPAMMLTTSGTTAKPKLSILSHENLIEASNSYGKVVEMRRGDELLSAAPLPWIGEQLYNVIRFLTVGAHYNFPEETETLRKDLLELQPYYFGGTPIVWEFIISTIQAAMDNADFVKRYFYNMAIGTALKCTDAELAGKDPGNWNRFLHRVLTFLVLRPLKNKVGLGRVRMAVTGGGAISPEVFKYFKALGLDLRQVFGQSECSGIATTHKADDVRPETVGVAIPDVEIKISEEGEILVRGKNTHIGYYKNEEATKEGFTEDGFLRTGDAGYFGEDGHLYVFDRAKDIMTLEDGTRFAPQDIETRLKFSAYIHEAMVCGGERPYVTSLVSIDLENVGNWAKKRGISFTTFQDLSQRPEVYELVRNEIQKICERFPENIRIKRFAILLKELHPDDGELTRTRKIRRGFVNERYQVLIEDFYQDRKEHDLDIEIRYEDGRVSAFKGKVIIEEVR</sequence>
<gene>
    <name evidence="5" type="ORF">H8E19_14560</name>
</gene>
<dbReference type="Gene3D" id="3.40.50.12780">
    <property type="entry name" value="N-terminal domain of ligase-like"/>
    <property type="match status" value="1"/>
</dbReference>
<keyword evidence="2" id="KW-0276">Fatty acid metabolism</keyword>
<dbReference type="GO" id="GO:0004467">
    <property type="term" value="F:long-chain fatty acid-CoA ligase activity"/>
    <property type="evidence" value="ECO:0007669"/>
    <property type="project" value="TreeGrafter"/>
</dbReference>
<evidence type="ECO:0000313" key="5">
    <source>
        <dbReference type="EMBL" id="MBC8178624.1"/>
    </source>
</evidence>
<evidence type="ECO:0000256" key="3">
    <source>
        <dbReference type="ARBA" id="ARBA00023098"/>
    </source>
</evidence>
<keyword evidence="1" id="KW-0436">Ligase</keyword>
<dbReference type="AlphaFoldDB" id="A0A8J6N2I4"/>
<evidence type="ECO:0000259" key="4">
    <source>
        <dbReference type="Pfam" id="PF00501"/>
    </source>
</evidence>
<dbReference type="Pfam" id="PF23562">
    <property type="entry name" value="AMP-binding_C_3"/>
    <property type="match status" value="1"/>
</dbReference>
<dbReference type="Pfam" id="PF00501">
    <property type="entry name" value="AMP-binding"/>
    <property type="match status" value="1"/>
</dbReference>
<dbReference type="Proteomes" id="UP000650524">
    <property type="component" value="Unassembled WGS sequence"/>
</dbReference>
<name>A0A8J6N2I4_9DELT</name>
<accession>A0A8J6N2I4</accession>
<dbReference type="InterPro" id="IPR000873">
    <property type="entry name" value="AMP-dep_synth/lig_dom"/>
</dbReference>
<evidence type="ECO:0000256" key="2">
    <source>
        <dbReference type="ARBA" id="ARBA00022832"/>
    </source>
</evidence>
<dbReference type="InterPro" id="IPR042099">
    <property type="entry name" value="ANL_N_sf"/>
</dbReference>
<dbReference type="SUPFAM" id="SSF56801">
    <property type="entry name" value="Acetyl-CoA synthetase-like"/>
    <property type="match status" value="1"/>
</dbReference>
<dbReference type="EMBL" id="JACNJD010000295">
    <property type="protein sequence ID" value="MBC8178624.1"/>
    <property type="molecule type" value="Genomic_DNA"/>
</dbReference>
<evidence type="ECO:0000256" key="1">
    <source>
        <dbReference type="ARBA" id="ARBA00022598"/>
    </source>
</evidence>
<dbReference type="PANTHER" id="PTHR43272">
    <property type="entry name" value="LONG-CHAIN-FATTY-ACID--COA LIGASE"/>
    <property type="match status" value="1"/>
</dbReference>